<dbReference type="NCBIfam" id="NF040603">
    <property type="entry name" value="choice_anch_P"/>
    <property type="match status" value="1"/>
</dbReference>
<dbReference type="EMBL" id="WOFH01000005">
    <property type="protein sequence ID" value="MUN38224.1"/>
    <property type="molecule type" value="Genomic_DNA"/>
</dbReference>
<accession>A0A7K1L198</accession>
<keyword evidence="4" id="KW-1185">Reference proteome</keyword>
<reference evidence="3 4" key="1">
    <citation type="submission" date="2019-11" db="EMBL/GenBank/DDBJ databases">
        <authorList>
            <person name="Cao P."/>
        </authorList>
    </citation>
    <scope>NUCLEOTIDE SEQUENCE [LARGE SCALE GENOMIC DNA]</scope>
    <source>
        <strain evidence="3 4">NEAU-AAG5</strain>
    </source>
</reference>
<feature type="chain" id="PRO_5029705231" evidence="2">
    <location>
        <begin position="24"/>
        <end position="227"/>
    </location>
</feature>
<gene>
    <name evidence="3" type="ORF">GNZ18_16655</name>
</gene>
<comment type="caution">
    <text evidence="3">The sequence shown here is derived from an EMBL/GenBank/DDBJ whole genome shotgun (WGS) entry which is preliminary data.</text>
</comment>
<evidence type="ECO:0000256" key="2">
    <source>
        <dbReference type="SAM" id="SignalP"/>
    </source>
</evidence>
<feature type="region of interest" description="Disordered" evidence="1">
    <location>
        <begin position="193"/>
        <end position="227"/>
    </location>
</feature>
<protein>
    <submittedName>
        <fullName evidence="3">Uncharacterized protein</fullName>
    </submittedName>
</protein>
<evidence type="ECO:0000313" key="3">
    <source>
        <dbReference type="EMBL" id="MUN38224.1"/>
    </source>
</evidence>
<sequence length="227" mass="22911">MRRLTTAGLLAAGLVAVTSPAMAAPAEHSGTARGEGSAYGLTAIGAVPLAPVPAVSSRSGAARKSLLREDRTEYVQASALDVMARAGHASSSVARLNVPPAGLTAGAVTATCDGGRGATHLTDALVAGRRLDAAPPPNTTVPVDVEGVGRTSLILNKQQRMRDGRLAVTGMELNLPLSKVAKDSTVRIASATCGQAAAPRPHAHPRPRPAAEAPAPTPVKRDLPVAG</sequence>
<organism evidence="3 4">
    <name type="scientific">Actinomadura litoris</name>
    <dbReference type="NCBI Taxonomy" id="2678616"/>
    <lineage>
        <taxon>Bacteria</taxon>
        <taxon>Bacillati</taxon>
        <taxon>Actinomycetota</taxon>
        <taxon>Actinomycetes</taxon>
        <taxon>Streptosporangiales</taxon>
        <taxon>Thermomonosporaceae</taxon>
        <taxon>Actinomadura</taxon>
    </lineage>
</organism>
<proteinExistence type="predicted"/>
<evidence type="ECO:0000256" key="1">
    <source>
        <dbReference type="SAM" id="MobiDB-lite"/>
    </source>
</evidence>
<dbReference type="Proteomes" id="UP000432015">
    <property type="component" value="Unassembled WGS sequence"/>
</dbReference>
<evidence type="ECO:0000313" key="4">
    <source>
        <dbReference type="Proteomes" id="UP000432015"/>
    </source>
</evidence>
<name>A0A7K1L198_9ACTN</name>
<dbReference type="AlphaFoldDB" id="A0A7K1L198"/>
<feature type="signal peptide" evidence="2">
    <location>
        <begin position="1"/>
        <end position="23"/>
    </location>
</feature>
<keyword evidence="2" id="KW-0732">Signal</keyword>